<protein>
    <submittedName>
        <fullName evidence="2">Alpha/beta hydrolase</fullName>
    </submittedName>
</protein>
<sequence>MGRPGNAQTPHILTVPGLMNSGPGHWQSQWETLFPACHRVDLGSWDRPHRNSWVNRLDQTINALDGPILLAAHSLGCHAVAWWAALACPNWSDKIQGALLVAPPEVDARAADSRLHGFAPLPQRLLPFPSIFVASHNDPYMPFERSRELAQAWGSQFADAGETGHINAQSGLGDWTFGRFLLTRLAKGQASARHGKGDAYVSDRGIGDGSLHYPS</sequence>
<evidence type="ECO:0000313" key="1">
    <source>
        <dbReference type="EMBL" id="KAA9021428.1"/>
    </source>
</evidence>
<dbReference type="InterPro" id="IPR010662">
    <property type="entry name" value="RBBP9/YdeN"/>
</dbReference>
<evidence type="ECO:0000313" key="2">
    <source>
        <dbReference type="EMBL" id="KAA9033790.1"/>
    </source>
</evidence>
<comment type="caution">
    <text evidence="2">The sequence shown here is derived from an EMBL/GenBank/DDBJ whole genome shotgun (WGS) entry which is preliminary data.</text>
</comment>
<dbReference type="GO" id="GO:0016787">
    <property type="term" value="F:hydrolase activity"/>
    <property type="evidence" value="ECO:0007669"/>
    <property type="project" value="UniProtKB-KW"/>
</dbReference>
<proteinExistence type="predicted"/>
<accession>A0A5J5IBE8</accession>
<dbReference type="Proteomes" id="UP000325933">
    <property type="component" value="Unassembled WGS sequence"/>
</dbReference>
<dbReference type="Gene3D" id="3.40.50.1820">
    <property type="entry name" value="alpha/beta hydrolase"/>
    <property type="match status" value="1"/>
</dbReference>
<name>A0A5J5IBE8_9SPHN</name>
<keyword evidence="2" id="KW-0378">Hydrolase</keyword>
<keyword evidence="4" id="KW-1185">Reference proteome</keyword>
<dbReference type="RefSeq" id="WP_150424398.1">
    <property type="nucleotide sequence ID" value="NZ_VYQA01000001.1"/>
</dbReference>
<dbReference type="Proteomes" id="UP000326364">
    <property type="component" value="Unassembled WGS sequence"/>
</dbReference>
<evidence type="ECO:0000313" key="3">
    <source>
        <dbReference type="Proteomes" id="UP000325933"/>
    </source>
</evidence>
<reference evidence="3 4" key="1">
    <citation type="submission" date="2019-09" db="EMBL/GenBank/DDBJ databases">
        <authorList>
            <person name="Feng G."/>
        </authorList>
    </citation>
    <scope>NUCLEOTIDE SEQUENCE [LARGE SCALE GENOMIC DNA]</scope>
    <source>
        <strain evidence="2 3">KACC 19283</strain>
        <strain evidence="1 4">KACC 19284</strain>
    </source>
</reference>
<dbReference type="Pfam" id="PF06821">
    <property type="entry name" value="Ser_hydrolase"/>
    <property type="match status" value="1"/>
</dbReference>
<dbReference type="EMBL" id="VYQB01000001">
    <property type="protein sequence ID" value="KAA9021428.1"/>
    <property type="molecule type" value="Genomic_DNA"/>
</dbReference>
<gene>
    <name evidence="2" type="ORF">F4U95_01655</name>
    <name evidence="1" type="ORF">F4U96_01655</name>
</gene>
<dbReference type="InterPro" id="IPR029058">
    <property type="entry name" value="AB_hydrolase_fold"/>
</dbReference>
<dbReference type="SUPFAM" id="SSF53474">
    <property type="entry name" value="alpha/beta-Hydrolases"/>
    <property type="match status" value="1"/>
</dbReference>
<evidence type="ECO:0000313" key="4">
    <source>
        <dbReference type="Proteomes" id="UP000326364"/>
    </source>
</evidence>
<dbReference type="EMBL" id="VYQA01000001">
    <property type="protein sequence ID" value="KAA9033790.1"/>
    <property type="molecule type" value="Genomic_DNA"/>
</dbReference>
<organism evidence="2 3">
    <name type="scientific">Sphingobium limneticum</name>
    <dbReference type="NCBI Taxonomy" id="1007511"/>
    <lineage>
        <taxon>Bacteria</taxon>
        <taxon>Pseudomonadati</taxon>
        <taxon>Pseudomonadota</taxon>
        <taxon>Alphaproteobacteria</taxon>
        <taxon>Sphingomonadales</taxon>
        <taxon>Sphingomonadaceae</taxon>
        <taxon>Sphingobium</taxon>
    </lineage>
</organism>
<dbReference type="AlphaFoldDB" id="A0A5J5IBE8"/>